<keyword evidence="1" id="KW-0812">Transmembrane</keyword>
<name>A0A3P6ZJD7_HYMDI</name>
<feature type="transmembrane region" description="Helical" evidence="1">
    <location>
        <begin position="20"/>
        <end position="43"/>
    </location>
</feature>
<dbReference type="Gene3D" id="1.10.472.100">
    <property type="entry name" value="Presenilin"/>
    <property type="match status" value="1"/>
</dbReference>
<dbReference type="OrthoDB" id="20287at2759"/>
<keyword evidence="1" id="KW-0472">Membrane</keyword>
<dbReference type="GO" id="GO:0042500">
    <property type="term" value="F:aspartic endopeptidase activity, intramembrane cleaving"/>
    <property type="evidence" value="ECO:0007669"/>
    <property type="project" value="InterPro"/>
</dbReference>
<dbReference type="PANTHER" id="PTHR10202">
    <property type="entry name" value="PRESENILIN"/>
    <property type="match status" value="1"/>
</dbReference>
<gene>
    <name evidence="2" type="ORF">HDID_LOCUS5340</name>
</gene>
<dbReference type="InterPro" id="IPR042524">
    <property type="entry name" value="Presenilin_C"/>
</dbReference>
<dbReference type="PANTHER" id="PTHR10202:SF25">
    <property type="entry name" value="PRESENILIN SPE-4"/>
    <property type="match status" value="1"/>
</dbReference>
<dbReference type="GO" id="GO:0070765">
    <property type="term" value="C:gamma-secretase complex"/>
    <property type="evidence" value="ECO:0007669"/>
    <property type="project" value="TreeGrafter"/>
</dbReference>
<dbReference type="AlphaFoldDB" id="A0A3P6ZJD7"/>
<evidence type="ECO:0000313" key="3">
    <source>
        <dbReference type="Proteomes" id="UP000274504"/>
    </source>
</evidence>
<feature type="transmembrane region" description="Helical" evidence="1">
    <location>
        <begin position="50"/>
        <end position="73"/>
    </location>
</feature>
<reference evidence="2 3" key="1">
    <citation type="submission" date="2018-11" db="EMBL/GenBank/DDBJ databases">
        <authorList>
            <consortium name="Pathogen Informatics"/>
        </authorList>
    </citation>
    <scope>NUCLEOTIDE SEQUENCE [LARGE SCALE GENOMIC DNA]</scope>
</reference>
<evidence type="ECO:0000313" key="2">
    <source>
        <dbReference type="EMBL" id="VDL57658.1"/>
    </source>
</evidence>
<dbReference type="GO" id="GO:0055074">
    <property type="term" value="P:calcium ion homeostasis"/>
    <property type="evidence" value="ECO:0007669"/>
    <property type="project" value="TreeGrafter"/>
</dbReference>
<evidence type="ECO:0000256" key="1">
    <source>
        <dbReference type="SAM" id="Phobius"/>
    </source>
</evidence>
<protein>
    <recommendedName>
        <fullName evidence="4">Presenilin</fullName>
    </recommendedName>
</protein>
<dbReference type="InterPro" id="IPR001108">
    <property type="entry name" value="Peptidase_A22A"/>
</dbReference>
<organism evidence="2 3">
    <name type="scientific">Hymenolepis diminuta</name>
    <name type="common">Rat tapeworm</name>
    <dbReference type="NCBI Taxonomy" id="6216"/>
    <lineage>
        <taxon>Eukaryota</taxon>
        <taxon>Metazoa</taxon>
        <taxon>Spiralia</taxon>
        <taxon>Lophotrochozoa</taxon>
        <taxon>Platyhelminthes</taxon>
        <taxon>Cestoda</taxon>
        <taxon>Eucestoda</taxon>
        <taxon>Cyclophyllidea</taxon>
        <taxon>Hymenolepididae</taxon>
        <taxon>Hymenolepis</taxon>
    </lineage>
</organism>
<dbReference type="Proteomes" id="UP000274504">
    <property type="component" value="Unassembled WGS sequence"/>
</dbReference>
<evidence type="ECO:0008006" key="4">
    <source>
        <dbReference type="Google" id="ProtNLM"/>
    </source>
</evidence>
<accession>A0A3P6ZJD7</accession>
<keyword evidence="1" id="KW-1133">Transmembrane helix</keyword>
<dbReference type="GO" id="GO:0006509">
    <property type="term" value="P:membrane protein ectodomain proteolysis"/>
    <property type="evidence" value="ECO:0007669"/>
    <property type="project" value="TreeGrafter"/>
</dbReference>
<proteinExistence type="predicted"/>
<dbReference type="EMBL" id="UYSG01002660">
    <property type="protein sequence ID" value="VDL57658.1"/>
    <property type="molecule type" value="Genomic_DNA"/>
</dbReference>
<dbReference type="Pfam" id="PF01080">
    <property type="entry name" value="Presenilin"/>
    <property type="match status" value="1"/>
</dbReference>
<sequence length="83" mass="8961">MGDFVFYSVLIGRASLDGDILTAMSCYVAILVGMCLTIVALAVARRALPALPISIICGIIFYFSTAAVITPFIHALSEKRLFF</sequence>
<dbReference type="GO" id="GO:0034205">
    <property type="term" value="P:amyloid-beta formation"/>
    <property type="evidence" value="ECO:0007669"/>
    <property type="project" value="TreeGrafter"/>
</dbReference>
<dbReference type="GO" id="GO:0016485">
    <property type="term" value="P:protein processing"/>
    <property type="evidence" value="ECO:0007669"/>
    <property type="project" value="InterPro"/>
</dbReference>
<dbReference type="GO" id="GO:0007219">
    <property type="term" value="P:Notch signaling pathway"/>
    <property type="evidence" value="ECO:0007669"/>
    <property type="project" value="TreeGrafter"/>
</dbReference>